<name>A0A6G4TZH8_9ACTN</name>
<feature type="domain" description="Cell envelope-related transcriptional attenuator" evidence="4">
    <location>
        <begin position="168"/>
        <end position="323"/>
    </location>
</feature>
<sequence>MRRSSVRGEGAHYYRRSGYARDPRDLGWDDSLYEERPRGRRLPPPRRGGFVPNDDYDDGYYDDDDYYYDDDYWEPPRKKRRVLRFFAWVVALGILATAAGGYLWYRDLNNNLRKDELNLGQNRVDKKPPNAAGQTPLNILLLGSDSRGSKENQKLGGAKGDADRPPLADVQMLLHVSADRSNISVVSVPRDTLTKIPECKTKDGKTYEATTTNSINSSLQHGGPGCTVATWEEMTGIHIDHFMMVDFAGVVQMADAVGGVPVCVKNNIYDKQSHLRLKKGTTVVKGEQALQWLRTRHGFEDGSDIGRTHAQHQYMNSMVRELKAGAKLTDPGKLRSLATAATKALTVNEEIGSVKKLYDLANDIKKVPTDRITMTTMPWKSGAPEAPGRVRPKNPDADWIWNRLRSDQPIDGKDKKKKPSAPPAQAPPKGEVEVTVQNGTGTVTQVPVTGRAGAVADRMQDLGFTNTKSDTTRRSSADTTITYKGAEQRAGAQSVAKALGLPDQAVRESSQATGITLVVGADWRQGASYPKGKAEAYGGDKAPDSSNPLNAGDDKKACMDVYEPYIW</sequence>
<comment type="similarity">
    <text evidence="1">Belongs to the LytR/CpsA/Psr (LCP) family.</text>
</comment>
<dbReference type="Gene3D" id="3.30.70.2390">
    <property type="match status" value="1"/>
</dbReference>
<keyword evidence="3" id="KW-0472">Membrane</keyword>
<dbReference type="PANTHER" id="PTHR33392">
    <property type="entry name" value="POLYISOPRENYL-TEICHOIC ACID--PEPTIDOGLYCAN TEICHOIC ACID TRANSFERASE TAGU"/>
    <property type="match status" value="1"/>
</dbReference>
<evidence type="ECO:0000313" key="7">
    <source>
        <dbReference type="Proteomes" id="UP000481583"/>
    </source>
</evidence>
<keyword evidence="7" id="KW-1185">Reference proteome</keyword>
<keyword evidence="3" id="KW-0812">Transmembrane</keyword>
<dbReference type="Gene3D" id="3.40.630.190">
    <property type="entry name" value="LCP protein"/>
    <property type="match status" value="1"/>
</dbReference>
<dbReference type="InterPro" id="IPR050922">
    <property type="entry name" value="LytR/CpsA/Psr_CW_biosynth"/>
</dbReference>
<evidence type="ECO:0000259" key="5">
    <source>
        <dbReference type="Pfam" id="PF13399"/>
    </source>
</evidence>
<dbReference type="RefSeq" id="WP_165237755.1">
    <property type="nucleotide sequence ID" value="NZ_JAAKZV010000060.1"/>
</dbReference>
<evidence type="ECO:0000259" key="4">
    <source>
        <dbReference type="Pfam" id="PF03816"/>
    </source>
</evidence>
<evidence type="ECO:0000256" key="3">
    <source>
        <dbReference type="SAM" id="Phobius"/>
    </source>
</evidence>
<keyword evidence="3" id="KW-1133">Transmembrane helix</keyword>
<feature type="region of interest" description="Disordered" evidence="2">
    <location>
        <begin position="528"/>
        <end position="554"/>
    </location>
</feature>
<feature type="region of interest" description="Disordered" evidence="2">
    <location>
        <begin position="35"/>
        <end position="56"/>
    </location>
</feature>
<evidence type="ECO:0000256" key="1">
    <source>
        <dbReference type="ARBA" id="ARBA00006068"/>
    </source>
</evidence>
<dbReference type="InterPro" id="IPR004474">
    <property type="entry name" value="LytR_CpsA_psr"/>
</dbReference>
<reference evidence="6 7" key="1">
    <citation type="submission" date="2020-02" db="EMBL/GenBank/DDBJ databases">
        <title>Whole-genome analyses of novel actinobacteria.</title>
        <authorList>
            <person name="Sahin N."/>
        </authorList>
    </citation>
    <scope>NUCLEOTIDE SEQUENCE [LARGE SCALE GENOMIC DNA]</scope>
    <source>
        <strain evidence="6 7">A7024</strain>
    </source>
</reference>
<dbReference type="PANTHER" id="PTHR33392:SF6">
    <property type="entry name" value="POLYISOPRENYL-TEICHOIC ACID--PEPTIDOGLYCAN TEICHOIC ACID TRANSFERASE TAGU"/>
    <property type="match status" value="1"/>
</dbReference>
<feature type="region of interest" description="Disordered" evidence="2">
    <location>
        <begin position="376"/>
        <end position="432"/>
    </location>
</feature>
<feature type="transmembrane region" description="Helical" evidence="3">
    <location>
        <begin position="85"/>
        <end position="105"/>
    </location>
</feature>
<dbReference type="AlphaFoldDB" id="A0A6G4TZH8"/>
<dbReference type="EMBL" id="JAAKZV010000060">
    <property type="protein sequence ID" value="NGN65385.1"/>
    <property type="molecule type" value="Genomic_DNA"/>
</dbReference>
<feature type="region of interest" description="Disordered" evidence="2">
    <location>
        <begin position="142"/>
        <end position="162"/>
    </location>
</feature>
<organism evidence="6 7">
    <name type="scientific">Streptomyces coryli</name>
    <dbReference type="NCBI Taxonomy" id="1128680"/>
    <lineage>
        <taxon>Bacteria</taxon>
        <taxon>Bacillati</taxon>
        <taxon>Actinomycetota</taxon>
        <taxon>Actinomycetes</taxon>
        <taxon>Kitasatosporales</taxon>
        <taxon>Streptomycetaceae</taxon>
        <taxon>Streptomyces</taxon>
    </lineage>
</organism>
<dbReference type="Pfam" id="PF03816">
    <property type="entry name" value="LytR_cpsA_psr"/>
    <property type="match status" value="1"/>
</dbReference>
<feature type="domain" description="LytR/CpsA/Psr regulator C-terminal" evidence="5">
    <location>
        <begin position="431"/>
        <end position="523"/>
    </location>
</feature>
<dbReference type="NCBIfam" id="TIGR00350">
    <property type="entry name" value="lytR_cpsA_psr"/>
    <property type="match status" value="1"/>
</dbReference>
<feature type="compositionally biased region" description="Basic and acidic residues" evidence="2">
    <location>
        <begin position="404"/>
        <end position="414"/>
    </location>
</feature>
<dbReference type="Proteomes" id="UP000481583">
    <property type="component" value="Unassembled WGS sequence"/>
</dbReference>
<gene>
    <name evidence="6" type="ORF">G5C51_15955</name>
</gene>
<dbReference type="Pfam" id="PF13399">
    <property type="entry name" value="LytR_C"/>
    <property type="match status" value="1"/>
</dbReference>
<evidence type="ECO:0000256" key="2">
    <source>
        <dbReference type="SAM" id="MobiDB-lite"/>
    </source>
</evidence>
<comment type="caution">
    <text evidence="6">The sequence shown here is derived from an EMBL/GenBank/DDBJ whole genome shotgun (WGS) entry which is preliminary data.</text>
</comment>
<protein>
    <submittedName>
        <fullName evidence="6">LCP family protein</fullName>
    </submittedName>
</protein>
<accession>A0A6G4TZH8</accession>
<proteinExistence type="inferred from homology"/>
<evidence type="ECO:0000313" key="6">
    <source>
        <dbReference type="EMBL" id="NGN65385.1"/>
    </source>
</evidence>
<dbReference type="InterPro" id="IPR027381">
    <property type="entry name" value="LytR/CpsA/Psr_C"/>
</dbReference>